<proteinExistence type="inferred from homology"/>
<dbReference type="InterPro" id="IPR023753">
    <property type="entry name" value="FAD/NAD-binding_dom"/>
</dbReference>
<evidence type="ECO:0000256" key="2">
    <source>
        <dbReference type="ARBA" id="ARBA00009130"/>
    </source>
</evidence>
<dbReference type="EMBL" id="WMEZ01000006">
    <property type="protein sequence ID" value="MYL50745.1"/>
    <property type="molecule type" value="Genomic_DNA"/>
</dbReference>
<reference evidence="9 10" key="1">
    <citation type="submission" date="2019-11" db="EMBL/GenBank/DDBJ databases">
        <title>Genome sequences of 17 halophilic strains isolated from different environments.</title>
        <authorList>
            <person name="Furrow R.E."/>
        </authorList>
    </citation>
    <scope>NUCLEOTIDE SEQUENCE [LARGE SCALE GENOMIC DNA]</scope>
    <source>
        <strain evidence="9 10">22505_10_Sand</strain>
    </source>
</reference>
<keyword evidence="5" id="KW-0560">Oxidoreductase</keyword>
<evidence type="ECO:0000256" key="5">
    <source>
        <dbReference type="ARBA" id="ARBA00023002"/>
    </source>
</evidence>
<comment type="cofactor">
    <cofactor evidence="1">
        <name>FAD</name>
        <dbReference type="ChEBI" id="CHEBI:57692"/>
    </cofactor>
</comment>
<dbReference type="RefSeq" id="WP_160916557.1">
    <property type="nucleotide sequence ID" value="NZ_WMEZ01000006.1"/>
</dbReference>
<evidence type="ECO:0000256" key="1">
    <source>
        <dbReference type="ARBA" id="ARBA00001974"/>
    </source>
</evidence>
<evidence type="ECO:0000313" key="10">
    <source>
        <dbReference type="Proteomes" id="UP000447393"/>
    </source>
</evidence>
<name>A0A845E4Z1_9BACI</name>
<keyword evidence="3" id="KW-0285">Flavoprotein</keyword>
<dbReference type="SUPFAM" id="SSF55424">
    <property type="entry name" value="FAD/NAD-linked reductases, dimerisation (C-terminal) domain"/>
    <property type="match status" value="1"/>
</dbReference>
<dbReference type="PRINTS" id="PR00368">
    <property type="entry name" value="FADPNR"/>
</dbReference>
<sequence>MKIAVIGSTHAGTAAVTNMAKLYPEADITVYERNDNVSFLSCGLALYVGGVVHDPQGLFYSSPEELQNLGVTMKMQHDVENIDTVRRTIEATNLVTGEKIYDTYDKLVMTTGSWPVTPPIEGIGLDNILLAKNYHQANTIIERAKDAQKVTVVGAGYIGVELVEAFEKAGKDVRLIDGADRILNKYLDEEFTTMVEDDFESRGIELAMNETVQRFEGTNGTVSTVTTNNGKYETDLVILCVGFRPNTDLLKGKVNMLDNGAIKVNEYMQTSDPDIFAAGDCCAVSYNPTRGHMYIPLATNAVRMGTLAARNLIEPTMKHVGTQGTSGLHIFDFNMASTGLTETSAQLLDIHVKSFTTKDKHRPGFMPTAEEVMLKVTINPDTRRILGAQVISKADVTQSINTMSVCIQTGMTIDELAYTDFFFQPHFNQPWNFLNKAGLEAQSQEPKRMPELV</sequence>
<evidence type="ECO:0000259" key="8">
    <source>
        <dbReference type="Pfam" id="PF07992"/>
    </source>
</evidence>
<feature type="domain" description="Pyridine nucleotide-disulphide oxidoreductase dimerisation" evidence="7">
    <location>
        <begin position="330"/>
        <end position="428"/>
    </location>
</feature>
<evidence type="ECO:0000256" key="3">
    <source>
        <dbReference type="ARBA" id="ARBA00022630"/>
    </source>
</evidence>
<dbReference type="PRINTS" id="PR00411">
    <property type="entry name" value="PNDRDTASEI"/>
</dbReference>
<dbReference type="Gene3D" id="3.30.390.30">
    <property type="match status" value="1"/>
</dbReference>
<comment type="similarity">
    <text evidence="2">Belongs to the class-III pyridine nucleotide-disulfide oxidoreductase family.</text>
</comment>
<keyword evidence="4" id="KW-0274">FAD</keyword>
<dbReference type="Proteomes" id="UP000447393">
    <property type="component" value="Unassembled WGS sequence"/>
</dbReference>
<keyword evidence="6" id="KW-0676">Redox-active center</keyword>
<dbReference type="InterPro" id="IPR016156">
    <property type="entry name" value="FAD/NAD-linked_Rdtase_dimer_sf"/>
</dbReference>
<dbReference type="GO" id="GO:0016491">
    <property type="term" value="F:oxidoreductase activity"/>
    <property type="evidence" value="ECO:0007669"/>
    <property type="project" value="UniProtKB-KW"/>
</dbReference>
<dbReference type="InterPro" id="IPR050260">
    <property type="entry name" value="FAD-bd_OxRdtase"/>
</dbReference>
<evidence type="ECO:0000313" key="9">
    <source>
        <dbReference type="EMBL" id="MYL50745.1"/>
    </source>
</evidence>
<dbReference type="SUPFAM" id="SSF51905">
    <property type="entry name" value="FAD/NAD(P)-binding domain"/>
    <property type="match status" value="1"/>
</dbReference>
<gene>
    <name evidence="9" type="ORF">GLV98_14720</name>
</gene>
<evidence type="ECO:0000256" key="6">
    <source>
        <dbReference type="ARBA" id="ARBA00023284"/>
    </source>
</evidence>
<evidence type="ECO:0000259" key="7">
    <source>
        <dbReference type="Pfam" id="PF02852"/>
    </source>
</evidence>
<dbReference type="OrthoDB" id="9802028at2"/>
<dbReference type="PANTHER" id="PTHR43429">
    <property type="entry name" value="PYRIDINE NUCLEOTIDE-DISULFIDE OXIDOREDUCTASE DOMAIN-CONTAINING"/>
    <property type="match status" value="1"/>
</dbReference>
<evidence type="ECO:0000256" key="4">
    <source>
        <dbReference type="ARBA" id="ARBA00022827"/>
    </source>
</evidence>
<dbReference type="InterPro" id="IPR036188">
    <property type="entry name" value="FAD/NAD-bd_sf"/>
</dbReference>
<protein>
    <submittedName>
        <fullName evidence="9">NADH oxidase</fullName>
    </submittedName>
</protein>
<accession>A0A845E4Z1</accession>
<dbReference type="Pfam" id="PF02852">
    <property type="entry name" value="Pyr_redox_dim"/>
    <property type="match status" value="1"/>
</dbReference>
<comment type="caution">
    <text evidence="9">The sequence shown here is derived from an EMBL/GenBank/DDBJ whole genome shotgun (WGS) entry which is preliminary data.</text>
</comment>
<dbReference type="PANTHER" id="PTHR43429:SF1">
    <property type="entry name" value="NAD(P)H SULFUR OXIDOREDUCTASE (COA-DEPENDENT)"/>
    <property type="match status" value="1"/>
</dbReference>
<feature type="domain" description="FAD/NAD(P)-binding" evidence="8">
    <location>
        <begin position="1"/>
        <end position="305"/>
    </location>
</feature>
<dbReference type="Pfam" id="PF07992">
    <property type="entry name" value="Pyr_redox_2"/>
    <property type="match status" value="1"/>
</dbReference>
<dbReference type="Gene3D" id="3.50.50.60">
    <property type="entry name" value="FAD/NAD(P)-binding domain"/>
    <property type="match status" value="2"/>
</dbReference>
<organism evidence="9 10">
    <name type="scientific">Halobacillus litoralis</name>
    <dbReference type="NCBI Taxonomy" id="45668"/>
    <lineage>
        <taxon>Bacteria</taxon>
        <taxon>Bacillati</taxon>
        <taxon>Bacillota</taxon>
        <taxon>Bacilli</taxon>
        <taxon>Bacillales</taxon>
        <taxon>Bacillaceae</taxon>
        <taxon>Halobacillus</taxon>
    </lineage>
</organism>
<dbReference type="AlphaFoldDB" id="A0A845E4Z1"/>
<dbReference type="InterPro" id="IPR004099">
    <property type="entry name" value="Pyr_nucl-diS_OxRdtase_dimer"/>
</dbReference>